<dbReference type="PANTHER" id="PTHR11941:SF75">
    <property type="entry name" value="ENOYL-COA HYDRATASE_ISOMERASE FAMILY PROTEIN"/>
    <property type="match status" value="1"/>
</dbReference>
<dbReference type="GO" id="GO:0005777">
    <property type="term" value="C:peroxisome"/>
    <property type="evidence" value="ECO:0007669"/>
    <property type="project" value="TreeGrafter"/>
</dbReference>
<evidence type="ECO:0000256" key="1">
    <source>
        <dbReference type="SAM" id="Phobius"/>
    </source>
</evidence>
<gene>
    <name evidence="2" type="ORF">LTR84_001164</name>
</gene>
<sequence>MTSRYVSLERKGEENNIFLITLSKAPENRLNSEVCRDLIAAYRTAEQGLGQNVSGAVVLTTSSTKFFSTGLDLDERDSDKFASSDGFYPLLHTVLDFPFPTIVCITGHVFGGACLLTLAHDYRVMNSQRGYWQMPPVNVGLHHDGIGGLPRLKLGPRIARKVLLEAHKYTGKEAKMDGIVDDVADPSVMLEVAITVAETWKEKARMGVYGILRDELWGKARKNYAQNSFVHRKDTARKPVVKL</sequence>
<dbReference type="Pfam" id="PF00378">
    <property type="entry name" value="ECH_1"/>
    <property type="match status" value="1"/>
</dbReference>
<dbReference type="RefSeq" id="XP_064712650.1">
    <property type="nucleotide sequence ID" value="XM_064844790.1"/>
</dbReference>
<organism evidence="2 3">
    <name type="scientific">Exophiala bonariae</name>
    <dbReference type="NCBI Taxonomy" id="1690606"/>
    <lineage>
        <taxon>Eukaryota</taxon>
        <taxon>Fungi</taxon>
        <taxon>Dikarya</taxon>
        <taxon>Ascomycota</taxon>
        <taxon>Pezizomycotina</taxon>
        <taxon>Eurotiomycetes</taxon>
        <taxon>Chaetothyriomycetidae</taxon>
        <taxon>Chaetothyriales</taxon>
        <taxon>Herpotrichiellaceae</taxon>
        <taxon>Exophiala</taxon>
    </lineage>
</organism>
<dbReference type="EMBL" id="JAVRRD010000001">
    <property type="protein sequence ID" value="KAK5065326.1"/>
    <property type="molecule type" value="Genomic_DNA"/>
</dbReference>
<proteinExistence type="predicted"/>
<evidence type="ECO:0000313" key="3">
    <source>
        <dbReference type="Proteomes" id="UP001358417"/>
    </source>
</evidence>
<dbReference type="InterPro" id="IPR001753">
    <property type="entry name" value="Enoyl-CoA_hydra/iso"/>
</dbReference>
<evidence type="ECO:0008006" key="4">
    <source>
        <dbReference type="Google" id="ProtNLM"/>
    </source>
</evidence>
<keyword evidence="1" id="KW-0812">Transmembrane</keyword>
<comment type="caution">
    <text evidence="2">The sequence shown here is derived from an EMBL/GenBank/DDBJ whole genome shotgun (WGS) entry which is preliminary data.</text>
</comment>
<dbReference type="Proteomes" id="UP001358417">
    <property type="component" value="Unassembled WGS sequence"/>
</dbReference>
<feature type="transmembrane region" description="Helical" evidence="1">
    <location>
        <begin position="97"/>
        <end position="119"/>
    </location>
</feature>
<dbReference type="InterPro" id="IPR029045">
    <property type="entry name" value="ClpP/crotonase-like_dom_sf"/>
</dbReference>
<name>A0AAV9NTL9_9EURO</name>
<dbReference type="AlphaFoldDB" id="A0AAV9NTL9"/>
<dbReference type="PANTHER" id="PTHR11941">
    <property type="entry name" value="ENOYL-COA HYDRATASE-RELATED"/>
    <property type="match status" value="1"/>
</dbReference>
<dbReference type="GeneID" id="89969386"/>
<dbReference type="SUPFAM" id="SSF52096">
    <property type="entry name" value="ClpP/crotonase"/>
    <property type="match status" value="1"/>
</dbReference>
<dbReference type="GO" id="GO:0004165">
    <property type="term" value="F:delta(3)-delta(2)-enoyl-CoA isomerase activity"/>
    <property type="evidence" value="ECO:0007669"/>
    <property type="project" value="TreeGrafter"/>
</dbReference>
<protein>
    <recommendedName>
        <fullName evidence="4">Enoyl-CoA hydratase</fullName>
    </recommendedName>
</protein>
<accession>A0AAV9NTL9</accession>
<reference evidence="2 3" key="1">
    <citation type="submission" date="2023-08" db="EMBL/GenBank/DDBJ databases">
        <title>Black Yeasts Isolated from many extreme environments.</title>
        <authorList>
            <person name="Coleine C."/>
            <person name="Stajich J.E."/>
            <person name="Selbmann L."/>
        </authorList>
    </citation>
    <scope>NUCLEOTIDE SEQUENCE [LARGE SCALE GENOMIC DNA]</scope>
    <source>
        <strain evidence="2 3">CCFEE 5792</strain>
    </source>
</reference>
<keyword evidence="1" id="KW-1133">Transmembrane helix</keyword>
<dbReference type="GO" id="GO:0006635">
    <property type="term" value="P:fatty acid beta-oxidation"/>
    <property type="evidence" value="ECO:0007669"/>
    <property type="project" value="TreeGrafter"/>
</dbReference>
<evidence type="ECO:0000313" key="2">
    <source>
        <dbReference type="EMBL" id="KAK5065326.1"/>
    </source>
</evidence>
<keyword evidence="3" id="KW-1185">Reference proteome</keyword>
<dbReference type="Gene3D" id="3.90.226.10">
    <property type="entry name" value="2-enoyl-CoA Hydratase, Chain A, domain 1"/>
    <property type="match status" value="1"/>
</dbReference>
<keyword evidence="1" id="KW-0472">Membrane</keyword>
<dbReference type="CDD" id="cd06558">
    <property type="entry name" value="crotonase-like"/>
    <property type="match status" value="1"/>
</dbReference>